<dbReference type="PANTHER" id="PTHR33116">
    <property type="entry name" value="REVERSE TRANSCRIPTASE ZINC-BINDING DOMAIN-CONTAINING PROTEIN-RELATED-RELATED"/>
    <property type="match status" value="1"/>
</dbReference>
<dbReference type="PANTHER" id="PTHR33116:SF86">
    <property type="entry name" value="REVERSE TRANSCRIPTASE DOMAIN-CONTAINING PROTEIN"/>
    <property type="match status" value="1"/>
</dbReference>
<keyword evidence="2" id="KW-1185">Reference proteome</keyword>
<dbReference type="AlphaFoldDB" id="A0AAV0RWB4"/>
<reference evidence="1" key="1">
    <citation type="submission" date="2022-08" db="EMBL/GenBank/DDBJ databases">
        <authorList>
            <person name="Gutierrez-Valencia J."/>
        </authorList>
    </citation>
    <scope>NUCLEOTIDE SEQUENCE</scope>
</reference>
<comment type="caution">
    <text evidence="1">The sequence shown here is derived from an EMBL/GenBank/DDBJ whole genome shotgun (WGS) entry which is preliminary data.</text>
</comment>
<dbReference type="EMBL" id="CAMGYJ010000011">
    <property type="protein sequence ID" value="CAI0560493.1"/>
    <property type="molecule type" value="Genomic_DNA"/>
</dbReference>
<protein>
    <recommendedName>
        <fullName evidence="3">Reverse transcriptase-like protein</fullName>
    </recommendedName>
</protein>
<organism evidence="1 2">
    <name type="scientific">Linum tenue</name>
    <dbReference type="NCBI Taxonomy" id="586396"/>
    <lineage>
        <taxon>Eukaryota</taxon>
        <taxon>Viridiplantae</taxon>
        <taxon>Streptophyta</taxon>
        <taxon>Embryophyta</taxon>
        <taxon>Tracheophyta</taxon>
        <taxon>Spermatophyta</taxon>
        <taxon>Magnoliopsida</taxon>
        <taxon>eudicotyledons</taxon>
        <taxon>Gunneridae</taxon>
        <taxon>Pentapetalae</taxon>
        <taxon>rosids</taxon>
        <taxon>fabids</taxon>
        <taxon>Malpighiales</taxon>
        <taxon>Linaceae</taxon>
        <taxon>Linum</taxon>
    </lineage>
</organism>
<dbReference type="Proteomes" id="UP001154282">
    <property type="component" value="Unassembled WGS sequence"/>
</dbReference>
<evidence type="ECO:0000313" key="1">
    <source>
        <dbReference type="EMBL" id="CAI0560493.1"/>
    </source>
</evidence>
<proteinExistence type="predicted"/>
<gene>
    <name evidence="1" type="ORF">LITE_LOCUS49719</name>
</gene>
<name>A0AAV0RWB4_9ROSI</name>
<evidence type="ECO:0008006" key="3">
    <source>
        <dbReference type="Google" id="ProtNLM"/>
    </source>
</evidence>
<sequence length="192" mass="21789">MSVFRLPSFTCRRLNGQLSRFWWADQDKEDGIHWLSWQEVCYSKFEGGLGFRDFERFNIALLAKQAWRVLQNPASTLAHLYRARYHPNSSFLEAKVGSRPSWAWQGLLAGRDLLLRGLRWRVGDGVRIRILTDKWLPSDPPSSPTLLAGISWCPVLVAGISLTVHQRVCRVDTLHPPLFSTAAGPFDLALCG</sequence>
<evidence type="ECO:0000313" key="2">
    <source>
        <dbReference type="Proteomes" id="UP001154282"/>
    </source>
</evidence>
<accession>A0AAV0RWB4</accession>